<dbReference type="SUPFAM" id="SSF53335">
    <property type="entry name" value="S-adenosyl-L-methionine-dependent methyltransferases"/>
    <property type="match status" value="1"/>
</dbReference>
<organism evidence="4 5">
    <name type="scientific">Corynebacterium hesseae</name>
    <dbReference type="NCBI Taxonomy" id="2913502"/>
    <lineage>
        <taxon>Bacteria</taxon>
        <taxon>Bacillati</taxon>
        <taxon>Actinomycetota</taxon>
        <taxon>Actinomycetes</taxon>
        <taxon>Mycobacteriales</taxon>
        <taxon>Corynebacteriaceae</taxon>
        <taxon>Corynebacterium</taxon>
    </lineage>
</organism>
<dbReference type="SUPFAM" id="SSF52540">
    <property type="entry name" value="P-loop containing nucleoside triphosphate hydrolases"/>
    <property type="match status" value="2"/>
</dbReference>
<feature type="region of interest" description="Disordered" evidence="2">
    <location>
        <begin position="1619"/>
        <end position="1702"/>
    </location>
</feature>
<evidence type="ECO:0000313" key="5">
    <source>
        <dbReference type="Proteomes" id="UP000235104"/>
    </source>
</evidence>
<dbReference type="Gene3D" id="3.40.50.150">
    <property type="entry name" value="Vaccinia Virus protein VP39"/>
    <property type="match status" value="1"/>
</dbReference>
<dbReference type="InterPro" id="IPR027417">
    <property type="entry name" value="P-loop_NTPase"/>
</dbReference>
<keyword evidence="1" id="KW-0175">Coiled coil</keyword>
<proteinExistence type="predicted"/>
<dbReference type="SMART" id="SM00487">
    <property type="entry name" value="DEXDc"/>
    <property type="match status" value="1"/>
</dbReference>
<feature type="coiled-coil region" evidence="1">
    <location>
        <begin position="1357"/>
        <end position="1412"/>
    </location>
</feature>
<dbReference type="InterPro" id="IPR052933">
    <property type="entry name" value="DNA_Protect_Modify"/>
</dbReference>
<accession>A0ABU9UEH4</accession>
<dbReference type="InterPro" id="IPR038718">
    <property type="entry name" value="SNF2-like_sf"/>
</dbReference>
<evidence type="ECO:0000256" key="2">
    <source>
        <dbReference type="SAM" id="MobiDB-lite"/>
    </source>
</evidence>
<protein>
    <submittedName>
        <fullName evidence="4">SNF2-related protein</fullName>
    </submittedName>
</protein>
<feature type="compositionally biased region" description="Acidic residues" evidence="2">
    <location>
        <begin position="1684"/>
        <end position="1702"/>
    </location>
</feature>
<dbReference type="InterPro" id="IPR006935">
    <property type="entry name" value="Helicase/UvrB_N"/>
</dbReference>
<keyword evidence="5" id="KW-1185">Reference proteome</keyword>
<dbReference type="PANTHER" id="PTHR41313">
    <property type="entry name" value="ADENINE-SPECIFIC METHYLTRANSFERASE"/>
    <property type="match status" value="1"/>
</dbReference>
<dbReference type="RefSeq" id="WP_342855912.1">
    <property type="nucleotide sequence ID" value="NZ_PKHR02000002.1"/>
</dbReference>
<evidence type="ECO:0000313" key="4">
    <source>
        <dbReference type="EMBL" id="MEM5984624.1"/>
    </source>
</evidence>
<dbReference type="Gene3D" id="3.40.50.10810">
    <property type="entry name" value="Tandem AAA-ATPase domain"/>
    <property type="match status" value="2"/>
</dbReference>
<dbReference type="Pfam" id="PF04851">
    <property type="entry name" value="ResIII"/>
    <property type="match status" value="1"/>
</dbReference>
<evidence type="ECO:0000259" key="3">
    <source>
        <dbReference type="SMART" id="SM00487"/>
    </source>
</evidence>
<dbReference type="PANTHER" id="PTHR41313:SF1">
    <property type="entry name" value="DNA METHYLASE ADENINE-SPECIFIC DOMAIN-CONTAINING PROTEIN"/>
    <property type="match status" value="1"/>
</dbReference>
<dbReference type="EMBL" id="PKHR02000002">
    <property type="protein sequence ID" value="MEM5984624.1"/>
    <property type="molecule type" value="Genomic_DNA"/>
</dbReference>
<feature type="compositionally biased region" description="Polar residues" evidence="2">
    <location>
        <begin position="1666"/>
        <end position="1683"/>
    </location>
</feature>
<dbReference type="InterPro" id="IPR014001">
    <property type="entry name" value="Helicase_ATP-bd"/>
</dbReference>
<gene>
    <name evidence="4" type="ORF">CYJ44_000390</name>
</gene>
<feature type="domain" description="Helicase ATP-binding" evidence="3">
    <location>
        <begin position="746"/>
        <end position="1024"/>
    </location>
</feature>
<comment type="caution">
    <text evidence="4">The sequence shown here is derived from an EMBL/GenBank/DDBJ whole genome shotgun (WGS) entry which is preliminary data.</text>
</comment>
<name>A0ABU9UEH4_9CORY</name>
<sequence>MSALIANARYPESQIRREDFADTSIADNSFVATIGNVPFSQTVPYDPHHNRAGLSTHNYFISKSIDLTAPGGYVAVLTSQHSADSAGRGATSVQQALTDRADFITGVRLPGGANGAFADFAGTEVGTDVLVFRVRDENQEPSARTEEFCRKQSITVGETTRSINKFFADNPDHVLGTWKEVSSQFGPTLEVRSDNTDHVADQLGDILRRDISAAVSNGQGLTASPETINHAEQLDVSGLIEARREQLQDTLGALRYIDNDDGSVQFQQLNPIGASGESAWEDVKCAKKYQQEWKAIVDLRNTTEAVLEACREGQEDELPALREVLNTQYDAYASTYGPLNRFTVQAAKEKTPERISADFEKKVDLWRKHNAVDDRPFEGELPEDVTARLWDEAKQPSTREQRKQLHLSGALRRDPYVTAVLALEDFNDDTQQATKGPLFTTNPLRSIDTPTSADSVQDAVVIAQNHNLPMTTATFAELLGNPDEDALARELTDNKVAFRHPHRPDEWVPATKYLSGSIYPKLETARQVAQNDPRFLPNVASLEDALPDKVTSGIKMSLGATWIPDDVYRDFIIDTLDIPASLHNRVTVHNRADEWFVSTPKDWHTREEVDLKWGVRAANANGQYNFNDEEFKDFSHAGIAHSGADATVYSAAKLIEDTMNMRPPQLNMSKYAKLDKGYGENALVVHRKASAFAGSKVEGLEKHFSRWVTQDPERYERLVDVYNRTLNGVVAPSYDGSRREIAGISDRYKPYPYQLNAVERMLNEPGVLLNHVVGAGKTGSMLMGAMELKRLGVAKQPWMVVPNHLVEQVGIEAKQWFPGANMLVETRSGSSRKDDRQRLLAQAAANDWELVIVSMSSFGEMSMSAEYLRDYRDSVLDEFERDLQEIQDNEVDEQTRRDNTRRIEQKRDKFEQSMNQKIDKISRGDTIPWDQTRGDYIIVDEAHNYKNLRRVSKLADLAEEGSDRATDLDVKLRYLRGEKGSDHPIATFATGTPIANSIAEIYTMLNYLRPDLLHEAGMHGVNSWAQNFTSKRSEIGFTAGNKIKPQTRIASYENLAELAQMCAPMADTITRDDIPRKLPSIKGGETTVVEFDVDQETKDLIQDLSWREDNQPDNPKIDNALKIMSDGKNATLSPELANLPPAQGVGRVHAVVQNVVREWQDNKDNEYTDQQGNISPNRGGLQLIFCDKGVPKPDGSFSMYEAIRDQLVEAGMDKDRIRFIHDWDNKRTQLFDDCNNGKVDVLIANTAKLGTGANIQSRGVAIHHVDVPWRPADLEQQDGRFFRQGNQNDEVARYTYVGRGTYDGHSWATIERKGRFTNQFWNADRSMRSIAPLEDNDLEAMAQNKAIATGNPDFVRKAELTKQVEKLEAAADEHTALAESNVLTRRQAQEDLARAQRRLDRTEGLVDQAEQWAGTDSKERTWNINHAQQDSREEATSALIDRLKEVKDSHSTDYQPVGTIAGISFAARFDAINGSVQVKSDFGQVGRDAIEKWVIDPTYAHSGITPEEIKNKQSGLLTQLENTVRAAPDRVDQTRADITNYQQTIDDIDQLGDPESFPHQDQLDSARKELNKVTQRLADFDASDAEVRRRQEYASRLASKGRSPGYSLELNPTGFMRDTGMICHPDSKPISHAAEGTTLTAPPASPELHPGAQASLDFLDGLGLGSETNNPHSNDYTENSAQTPDEDINLDEEQEDDNGNEL</sequence>
<dbReference type="Gene3D" id="3.40.50.300">
    <property type="entry name" value="P-loop containing nucleotide triphosphate hydrolases"/>
    <property type="match status" value="1"/>
</dbReference>
<dbReference type="Proteomes" id="UP000235104">
    <property type="component" value="Unassembled WGS sequence"/>
</dbReference>
<evidence type="ECO:0000256" key="1">
    <source>
        <dbReference type="SAM" id="Coils"/>
    </source>
</evidence>
<dbReference type="InterPro" id="IPR029063">
    <property type="entry name" value="SAM-dependent_MTases_sf"/>
</dbReference>
<reference evidence="4" key="1">
    <citation type="submission" date="2017-12" db="EMBL/GenBank/DDBJ databases">
        <authorList>
            <person name="Thomas-White K."/>
            <person name="Wolfe A.J."/>
        </authorList>
    </citation>
    <scope>NUCLEOTIDE SEQUENCE</scope>
    <source>
        <strain evidence="4">UMB0043</strain>
    </source>
</reference>